<evidence type="ECO:0000313" key="1">
    <source>
        <dbReference type="EMBL" id="KAJ1698082.1"/>
    </source>
</evidence>
<dbReference type="OrthoDB" id="2107747at2759"/>
<evidence type="ECO:0000313" key="2">
    <source>
        <dbReference type="Proteomes" id="UP001151287"/>
    </source>
</evidence>
<dbReference type="Proteomes" id="UP001151287">
    <property type="component" value="Unassembled WGS sequence"/>
</dbReference>
<dbReference type="EMBL" id="JAMQYH010000002">
    <property type="protein sequence ID" value="KAJ1698082.1"/>
    <property type="molecule type" value="Genomic_DNA"/>
</dbReference>
<dbReference type="InterPro" id="IPR052147">
    <property type="entry name" value="PP2-like/Lectin"/>
</dbReference>
<accession>A0A9Q0HTN4</accession>
<gene>
    <name evidence="1" type="ORF">LUZ63_006594</name>
</gene>
<dbReference type="PANTHER" id="PTHR48478:SF1">
    <property type="entry name" value="LECTIN-LIKE"/>
    <property type="match status" value="1"/>
</dbReference>
<proteinExistence type="predicted"/>
<comment type="caution">
    <text evidence="1">The sequence shown here is derived from an EMBL/GenBank/DDBJ whole genome shotgun (WGS) entry which is preliminary data.</text>
</comment>
<sequence>MTEMSHPEHADHPHWTADLDHEKWVESSDGTVHISAKAMNIIWGNDSRFWHWVDLPESESCFKVGAELVQVSWIEAAGALDLAKLRRSQPTWYEIIFLVKFKADSFGWDQVPITFEVGTSGTAKQKKSILLEKYREKFDKWHEMSGGCVEVKPEMAGCLEFGMLEVETRWWKGGMLFEGVKIRPLNK</sequence>
<organism evidence="1 2">
    <name type="scientific">Rhynchospora breviuscula</name>
    <dbReference type="NCBI Taxonomy" id="2022672"/>
    <lineage>
        <taxon>Eukaryota</taxon>
        <taxon>Viridiplantae</taxon>
        <taxon>Streptophyta</taxon>
        <taxon>Embryophyta</taxon>
        <taxon>Tracheophyta</taxon>
        <taxon>Spermatophyta</taxon>
        <taxon>Magnoliopsida</taxon>
        <taxon>Liliopsida</taxon>
        <taxon>Poales</taxon>
        <taxon>Cyperaceae</taxon>
        <taxon>Cyperoideae</taxon>
        <taxon>Rhynchosporeae</taxon>
        <taxon>Rhynchospora</taxon>
    </lineage>
</organism>
<dbReference type="InterPro" id="IPR025886">
    <property type="entry name" value="PP2-like"/>
</dbReference>
<protein>
    <submittedName>
        <fullName evidence="1">Uncharacterized protein</fullName>
    </submittedName>
</protein>
<dbReference type="GO" id="GO:0030246">
    <property type="term" value="F:carbohydrate binding"/>
    <property type="evidence" value="ECO:0007669"/>
    <property type="project" value="InterPro"/>
</dbReference>
<reference evidence="1" key="1">
    <citation type="journal article" date="2022" name="Cell">
        <title>Repeat-based holocentromeres influence genome architecture and karyotype evolution.</title>
        <authorList>
            <person name="Hofstatter P.G."/>
            <person name="Thangavel G."/>
            <person name="Lux T."/>
            <person name="Neumann P."/>
            <person name="Vondrak T."/>
            <person name="Novak P."/>
            <person name="Zhang M."/>
            <person name="Costa L."/>
            <person name="Castellani M."/>
            <person name="Scott A."/>
            <person name="Toegelov H."/>
            <person name="Fuchs J."/>
            <person name="Mata-Sucre Y."/>
            <person name="Dias Y."/>
            <person name="Vanzela A.L.L."/>
            <person name="Huettel B."/>
            <person name="Almeida C.C.S."/>
            <person name="Simkova H."/>
            <person name="Souza G."/>
            <person name="Pedrosa-Harand A."/>
            <person name="Macas J."/>
            <person name="Mayer K.F.X."/>
            <person name="Houben A."/>
            <person name="Marques A."/>
        </authorList>
    </citation>
    <scope>NUCLEOTIDE SEQUENCE</scope>
    <source>
        <strain evidence="1">RhyBre1mFocal</strain>
    </source>
</reference>
<keyword evidence="2" id="KW-1185">Reference proteome</keyword>
<name>A0A9Q0HTN4_9POAL</name>
<dbReference type="Pfam" id="PF14299">
    <property type="entry name" value="PP2"/>
    <property type="match status" value="1"/>
</dbReference>
<dbReference type="AlphaFoldDB" id="A0A9Q0HTN4"/>
<dbReference type="PANTHER" id="PTHR48478">
    <property type="entry name" value="LECTIN-LIKE"/>
    <property type="match status" value="1"/>
</dbReference>